<feature type="region of interest" description="Disordered" evidence="1">
    <location>
        <begin position="478"/>
        <end position="510"/>
    </location>
</feature>
<evidence type="ECO:0000313" key="3">
    <source>
        <dbReference type="Proteomes" id="UP000078397"/>
    </source>
</evidence>
<organism evidence="2 3">
    <name type="scientific">Pochonia chlamydosporia 170</name>
    <dbReference type="NCBI Taxonomy" id="1380566"/>
    <lineage>
        <taxon>Eukaryota</taxon>
        <taxon>Fungi</taxon>
        <taxon>Dikarya</taxon>
        <taxon>Ascomycota</taxon>
        <taxon>Pezizomycotina</taxon>
        <taxon>Sordariomycetes</taxon>
        <taxon>Hypocreomycetidae</taxon>
        <taxon>Hypocreales</taxon>
        <taxon>Clavicipitaceae</taxon>
        <taxon>Pochonia</taxon>
    </lineage>
</organism>
<feature type="region of interest" description="Disordered" evidence="1">
    <location>
        <begin position="88"/>
        <end position="166"/>
    </location>
</feature>
<keyword evidence="3" id="KW-1185">Reference proteome</keyword>
<dbReference type="EMBL" id="LSBJ02000007">
    <property type="protein sequence ID" value="OAQ62027.1"/>
    <property type="molecule type" value="Genomic_DNA"/>
</dbReference>
<dbReference type="KEGG" id="pchm:VFPPC_14196"/>
<dbReference type="AlphaFoldDB" id="A0A179F9F4"/>
<protein>
    <submittedName>
        <fullName evidence="2">Uncharacterized protein</fullName>
    </submittedName>
</protein>
<feature type="compositionally biased region" description="Polar residues" evidence="1">
    <location>
        <begin position="275"/>
        <end position="287"/>
    </location>
</feature>
<evidence type="ECO:0000256" key="1">
    <source>
        <dbReference type="SAM" id="MobiDB-lite"/>
    </source>
</evidence>
<feature type="compositionally biased region" description="Polar residues" evidence="1">
    <location>
        <begin position="362"/>
        <end position="372"/>
    </location>
</feature>
<proteinExistence type="predicted"/>
<dbReference type="RefSeq" id="XP_018139731.1">
    <property type="nucleotide sequence ID" value="XM_018291965.1"/>
</dbReference>
<comment type="caution">
    <text evidence="2">The sequence shown here is derived from an EMBL/GenBank/DDBJ whole genome shotgun (WGS) entry which is preliminary data.</text>
</comment>
<dbReference type="STRING" id="1380566.A0A179F9F4"/>
<feature type="compositionally biased region" description="Basic residues" evidence="1">
    <location>
        <begin position="38"/>
        <end position="49"/>
    </location>
</feature>
<dbReference type="GeneID" id="28855959"/>
<evidence type="ECO:0000313" key="2">
    <source>
        <dbReference type="EMBL" id="OAQ62027.1"/>
    </source>
</evidence>
<sequence>MNKPTTAGMIPPSALPPGIAVAGSSMGDDVRPGTQKYMAKRTRRHHPGTIRKASDSPLPPLADMLSHKPTVIGEAAAAGEAAFQRPTPIPISQTSHANPYYTSTQPELRFQSQSPRNPTQNGDFWFSSTSRSHSQGLPQLERRTSAISSDARQEFNPRTMGAGNSAHDNLYACAPVMKKPRLENGASVEGSPGKASRSPSTTVPRSQPPPRNFTWNGHTEDGGPVCIDLTKDAPGPESSPDKGAKGGNEAKSKQTEPGNPITSRGGDTGAATIGLPTNHQIHQQSPSPARASSVLQPPPHTHATFVPQSPHTPDKRQKLLNGSSKTVNGAQQPQNKPRSPASAKISADLTQNQETGKKHSRSSTYLSTDGGTTTSLNAVFQKTVKSAQFDSSAFDTAIYKQLGAVHAPAGVTVAPHLPNYTPRESQRRYIHANPAIHGMHNRPDVWYARKAQEIQDRGGRKFWFGKVAARLRWLKSKRAGSAKAKPDENALPERSDPEPRTYNRPLDFGDVPESQLPEDVQQNEDWLKACAWFRQQQNMREIRLRESKRCEQEANEYYKIISQGGLPNLGSDVGK</sequence>
<feature type="region of interest" description="Disordered" evidence="1">
    <location>
        <begin position="1"/>
        <end position="60"/>
    </location>
</feature>
<dbReference type="Proteomes" id="UP000078397">
    <property type="component" value="Unassembled WGS sequence"/>
</dbReference>
<gene>
    <name evidence="2" type="ORF">VFPPC_14196</name>
</gene>
<name>A0A179F9F4_METCM</name>
<dbReference type="OrthoDB" id="3550599at2759"/>
<feature type="region of interest" description="Disordered" evidence="1">
    <location>
        <begin position="183"/>
        <end position="372"/>
    </location>
</feature>
<feature type="compositionally biased region" description="Polar residues" evidence="1">
    <location>
        <begin position="90"/>
        <end position="137"/>
    </location>
</feature>
<accession>A0A179F9F4</accession>
<reference evidence="2 3" key="1">
    <citation type="journal article" date="2016" name="PLoS Pathog.">
        <title>Biosynthesis of antibiotic leucinostatins in bio-control fungus Purpureocillium lilacinum and their inhibition on phytophthora revealed by genome mining.</title>
        <authorList>
            <person name="Wang G."/>
            <person name="Liu Z."/>
            <person name="Lin R."/>
            <person name="Li E."/>
            <person name="Mao Z."/>
            <person name="Ling J."/>
            <person name="Yang Y."/>
            <person name="Yin W.B."/>
            <person name="Xie B."/>
        </authorList>
    </citation>
    <scope>NUCLEOTIDE SEQUENCE [LARGE SCALE GENOMIC DNA]</scope>
    <source>
        <strain evidence="2">170</strain>
    </source>
</reference>
<feature type="compositionally biased region" description="Basic and acidic residues" evidence="1">
    <location>
        <begin position="239"/>
        <end position="254"/>
    </location>
</feature>
<feature type="compositionally biased region" description="Polar residues" evidence="1">
    <location>
        <begin position="320"/>
        <end position="337"/>
    </location>
</feature>
<feature type="compositionally biased region" description="Basic and acidic residues" evidence="1">
    <location>
        <begin position="484"/>
        <end position="501"/>
    </location>
</feature>